<organism evidence="12 13">
    <name type="scientific">Paenibacillus cremeus</name>
    <dbReference type="NCBI Taxonomy" id="2163881"/>
    <lineage>
        <taxon>Bacteria</taxon>
        <taxon>Bacillati</taxon>
        <taxon>Bacillota</taxon>
        <taxon>Bacilli</taxon>
        <taxon>Bacillales</taxon>
        <taxon>Paenibacillaceae</taxon>
        <taxon>Paenibacillus</taxon>
    </lineage>
</organism>
<dbReference type="Pfam" id="PF17853">
    <property type="entry name" value="GGDEF_2"/>
    <property type="match status" value="1"/>
</dbReference>
<dbReference type="PROSITE" id="PS50887">
    <property type="entry name" value="GGDEF"/>
    <property type="match status" value="1"/>
</dbReference>
<keyword evidence="2" id="KW-0963">Cytoplasm</keyword>
<dbReference type="PROSITE" id="PS01124">
    <property type="entry name" value="HTH_ARAC_FAMILY_2"/>
    <property type="match status" value="1"/>
</dbReference>
<dbReference type="SMART" id="SM00342">
    <property type="entry name" value="HTH_ARAC"/>
    <property type="match status" value="1"/>
</dbReference>
<feature type="domain" description="HTH araC/xylS-type" evidence="9">
    <location>
        <begin position="438"/>
        <end position="536"/>
    </location>
</feature>
<feature type="domain" description="Response regulatory" evidence="10">
    <location>
        <begin position="3"/>
        <end position="120"/>
    </location>
</feature>
<dbReference type="OrthoDB" id="384217at2"/>
<dbReference type="CDD" id="cd17536">
    <property type="entry name" value="REC_YesN-like"/>
    <property type="match status" value="1"/>
</dbReference>
<keyword evidence="7" id="KW-0804">Transcription</keyword>
<evidence type="ECO:0000259" key="9">
    <source>
        <dbReference type="PROSITE" id="PS01124"/>
    </source>
</evidence>
<dbReference type="Gene3D" id="3.30.70.270">
    <property type="match status" value="1"/>
</dbReference>
<comment type="caution">
    <text evidence="12">The sequence shown here is derived from an EMBL/GenBank/DDBJ whole genome shotgun (WGS) entry which is preliminary data.</text>
</comment>
<name>A0A559JHP0_9BACL</name>
<dbReference type="Pfam" id="PF00072">
    <property type="entry name" value="Response_reg"/>
    <property type="match status" value="1"/>
</dbReference>
<keyword evidence="5" id="KW-0805">Transcription regulation</keyword>
<keyword evidence="13" id="KW-1185">Reference proteome</keyword>
<dbReference type="GO" id="GO:0005737">
    <property type="term" value="C:cytoplasm"/>
    <property type="evidence" value="ECO:0007669"/>
    <property type="project" value="UniProtKB-SubCell"/>
</dbReference>
<dbReference type="InterPro" id="IPR009057">
    <property type="entry name" value="Homeodomain-like_sf"/>
</dbReference>
<keyword evidence="3 8" id="KW-0597">Phosphoprotein</keyword>
<sequence length="541" mass="62211">MRGVLIADDEAIIREGLRQSVDWGSLGLQVVGEASNGEEAIKAIVQWEPSILITDIKMPKKNGLEVTQLAKQLFPEMIVIILSGYSDFDYARQAIQGGAFDYILKPTVFADVMEVITRAVRLIELEEQRKSDFERFKTELRRNITFYRSAFLHKLLSSPLLDERMQQHLPETLWLYEMKEDGPVYLLACKVDEFDSLRYHSEEQLRVYLLALEHYIAGFLASVPGAYAVSIKDDLFVIVLQGDEPQGEQDLLRLCEELQESLKSHYLPITISIGISKEKQSMLDLHKAYLEACEALEHILYLGKDAIIFYDGLYDQHEITALTYPLFAECSRSAVKAVLIGDSENALRHIHQLFHWFEVHGVTREAIQSVCMELGALIYVSLDNGKQEQIYTSRDEYYNEIKNGQTSERIFHVVQSFVQSLSEQIFQKTHSSHKKLVQQVLRLIQSHYMNDLTLNWVAKQVHLNTSYLSRLLKNECGENFTQLLAKQRIDQAKALLKDPTVKIYEVSDKVGIADPHYFAVLFKKQTGMSPSEFRDHFEEIF</sequence>
<evidence type="ECO:0000313" key="12">
    <source>
        <dbReference type="EMBL" id="TVX99390.1"/>
    </source>
</evidence>
<dbReference type="SUPFAM" id="SSF52172">
    <property type="entry name" value="CheY-like"/>
    <property type="match status" value="1"/>
</dbReference>
<dbReference type="InterPro" id="IPR001789">
    <property type="entry name" value="Sig_transdc_resp-reg_receiver"/>
</dbReference>
<feature type="domain" description="GGDEF" evidence="11">
    <location>
        <begin position="182"/>
        <end position="312"/>
    </location>
</feature>
<dbReference type="InterPro" id="IPR051552">
    <property type="entry name" value="HptR"/>
</dbReference>
<feature type="modified residue" description="4-aspartylphosphate" evidence="8">
    <location>
        <position position="55"/>
    </location>
</feature>
<dbReference type="PROSITE" id="PS00041">
    <property type="entry name" value="HTH_ARAC_FAMILY_1"/>
    <property type="match status" value="1"/>
</dbReference>
<comment type="subcellular location">
    <subcellularLocation>
        <location evidence="1">Cytoplasm</location>
    </subcellularLocation>
</comment>
<evidence type="ECO:0000256" key="8">
    <source>
        <dbReference type="PROSITE-ProRule" id="PRU00169"/>
    </source>
</evidence>
<dbReference type="SUPFAM" id="SSF55073">
    <property type="entry name" value="Nucleotide cyclase"/>
    <property type="match status" value="1"/>
</dbReference>
<dbReference type="Pfam" id="PF12833">
    <property type="entry name" value="HTH_18"/>
    <property type="match status" value="1"/>
</dbReference>
<dbReference type="InterPro" id="IPR041522">
    <property type="entry name" value="CdaR_GGDEF"/>
</dbReference>
<dbReference type="Gene3D" id="1.10.10.60">
    <property type="entry name" value="Homeodomain-like"/>
    <property type="match status" value="2"/>
</dbReference>
<dbReference type="InterPro" id="IPR000160">
    <property type="entry name" value="GGDEF_dom"/>
</dbReference>
<dbReference type="SMART" id="SM00448">
    <property type="entry name" value="REC"/>
    <property type="match status" value="1"/>
</dbReference>
<evidence type="ECO:0000256" key="6">
    <source>
        <dbReference type="ARBA" id="ARBA00023125"/>
    </source>
</evidence>
<protein>
    <submittedName>
        <fullName evidence="12">Response regulator</fullName>
    </submittedName>
</protein>
<dbReference type="PROSITE" id="PS50110">
    <property type="entry name" value="RESPONSE_REGULATORY"/>
    <property type="match status" value="1"/>
</dbReference>
<dbReference type="InterPro" id="IPR018062">
    <property type="entry name" value="HTH_AraC-typ_CS"/>
</dbReference>
<dbReference type="RefSeq" id="WP_144854956.1">
    <property type="nucleotide sequence ID" value="NZ_VNJI01000083.1"/>
</dbReference>
<dbReference type="PANTHER" id="PTHR42713:SF3">
    <property type="entry name" value="TRANSCRIPTIONAL REGULATORY PROTEIN HPTR"/>
    <property type="match status" value="1"/>
</dbReference>
<keyword evidence="4" id="KW-0902">Two-component regulatory system</keyword>
<dbReference type="InterPro" id="IPR043128">
    <property type="entry name" value="Rev_trsase/Diguanyl_cyclase"/>
</dbReference>
<dbReference type="AlphaFoldDB" id="A0A559JHP0"/>
<dbReference type="PANTHER" id="PTHR42713">
    <property type="entry name" value="HISTIDINE KINASE-RELATED"/>
    <property type="match status" value="1"/>
</dbReference>
<dbReference type="GO" id="GO:0000160">
    <property type="term" value="P:phosphorelay signal transduction system"/>
    <property type="evidence" value="ECO:0007669"/>
    <property type="project" value="UniProtKB-KW"/>
</dbReference>
<evidence type="ECO:0000313" key="13">
    <source>
        <dbReference type="Proteomes" id="UP000317036"/>
    </source>
</evidence>
<dbReference type="InterPro" id="IPR018060">
    <property type="entry name" value="HTH_AraC"/>
</dbReference>
<accession>A0A559JHP0</accession>
<gene>
    <name evidence="12" type="ORF">FPZ49_33995</name>
</gene>
<dbReference type="EMBL" id="VNJI01000083">
    <property type="protein sequence ID" value="TVX99390.1"/>
    <property type="molecule type" value="Genomic_DNA"/>
</dbReference>
<evidence type="ECO:0000256" key="2">
    <source>
        <dbReference type="ARBA" id="ARBA00022490"/>
    </source>
</evidence>
<evidence type="ECO:0000256" key="7">
    <source>
        <dbReference type="ARBA" id="ARBA00023163"/>
    </source>
</evidence>
<dbReference type="Gene3D" id="3.40.50.2300">
    <property type="match status" value="1"/>
</dbReference>
<evidence type="ECO:0000256" key="5">
    <source>
        <dbReference type="ARBA" id="ARBA00023015"/>
    </source>
</evidence>
<dbReference type="InterPro" id="IPR029787">
    <property type="entry name" value="Nucleotide_cyclase"/>
</dbReference>
<dbReference type="GO" id="GO:0043565">
    <property type="term" value="F:sequence-specific DNA binding"/>
    <property type="evidence" value="ECO:0007669"/>
    <property type="project" value="InterPro"/>
</dbReference>
<dbReference type="InterPro" id="IPR011006">
    <property type="entry name" value="CheY-like_superfamily"/>
</dbReference>
<reference evidence="12 13" key="1">
    <citation type="submission" date="2019-07" db="EMBL/GenBank/DDBJ databases">
        <authorList>
            <person name="Kim J."/>
        </authorList>
    </citation>
    <scope>NUCLEOTIDE SEQUENCE [LARGE SCALE GENOMIC DNA]</scope>
    <source>
        <strain evidence="12 13">JC52</strain>
    </source>
</reference>
<evidence type="ECO:0000259" key="10">
    <source>
        <dbReference type="PROSITE" id="PS50110"/>
    </source>
</evidence>
<dbReference type="Proteomes" id="UP000317036">
    <property type="component" value="Unassembled WGS sequence"/>
</dbReference>
<evidence type="ECO:0000256" key="3">
    <source>
        <dbReference type="ARBA" id="ARBA00022553"/>
    </source>
</evidence>
<keyword evidence="6" id="KW-0238">DNA-binding</keyword>
<evidence type="ECO:0000256" key="1">
    <source>
        <dbReference type="ARBA" id="ARBA00004496"/>
    </source>
</evidence>
<evidence type="ECO:0000256" key="4">
    <source>
        <dbReference type="ARBA" id="ARBA00023012"/>
    </source>
</evidence>
<dbReference type="GO" id="GO:0003700">
    <property type="term" value="F:DNA-binding transcription factor activity"/>
    <property type="evidence" value="ECO:0007669"/>
    <property type="project" value="InterPro"/>
</dbReference>
<evidence type="ECO:0000259" key="11">
    <source>
        <dbReference type="PROSITE" id="PS50887"/>
    </source>
</evidence>
<dbReference type="SUPFAM" id="SSF46689">
    <property type="entry name" value="Homeodomain-like"/>
    <property type="match status" value="2"/>
</dbReference>
<proteinExistence type="predicted"/>